<dbReference type="EMBL" id="DXBR01000059">
    <property type="protein sequence ID" value="HIZ39623.1"/>
    <property type="molecule type" value="Genomic_DNA"/>
</dbReference>
<accession>A0A9D2J7S2</accession>
<dbReference type="InterPro" id="IPR025377">
    <property type="entry name" value="DUF4367"/>
</dbReference>
<keyword evidence="1" id="KW-0812">Transmembrane</keyword>
<proteinExistence type="predicted"/>
<protein>
    <submittedName>
        <fullName evidence="3">DUF4367 domain-containing protein</fullName>
    </submittedName>
</protein>
<gene>
    <name evidence="3" type="ORF">H9968_06830</name>
</gene>
<feature type="transmembrane region" description="Helical" evidence="1">
    <location>
        <begin position="86"/>
        <end position="106"/>
    </location>
</feature>
<dbReference type="Pfam" id="PF14285">
    <property type="entry name" value="DUF4367"/>
    <property type="match status" value="1"/>
</dbReference>
<organism evidence="3 4">
    <name type="scientific">Candidatus Anaerobutyricum stercoris</name>
    <dbReference type="NCBI Taxonomy" id="2838457"/>
    <lineage>
        <taxon>Bacteria</taxon>
        <taxon>Bacillati</taxon>
        <taxon>Bacillota</taxon>
        <taxon>Clostridia</taxon>
        <taxon>Lachnospirales</taxon>
        <taxon>Lachnospiraceae</taxon>
        <taxon>Anaerobutyricum</taxon>
    </lineage>
</organism>
<sequence>MRKARLTDAILEEAARMVVEEDFQEQNEKATKAPHIFSPEFHEKMNRVFASADAFTIHNQSDAESEDEPFLQQLDHKRKNHSPWSYRRYIAIVALLMLGVSGAALASDDIREDLRQLSLQFFSDNVTIESAPESTTEQEGADTASEEFHAYKWKEVPEGYQVVYEEENAEFGYYIMDFENDDGNFINYMQNDASLYTTSITYDEVDGYKRTINLYDEVEAYSISDGKNNTIFYEKDGYLFEFMSDQPEEVILDYIDMSGVLDYEY</sequence>
<evidence type="ECO:0000259" key="2">
    <source>
        <dbReference type="Pfam" id="PF14285"/>
    </source>
</evidence>
<evidence type="ECO:0000313" key="3">
    <source>
        <dbReference type="EMBL" id="HIZ39623.1"/>
    </source>
</evidence>
<keyword evidence="1" id="KW-0472">Membrane</keyword>
<feature type="domain" description="DUF4367" evidence="2">
    <location>
        <begin position="152"/>
        <end position="252"/>
    </location>
</feature>
<dbReference type="AlphaFoldDB" id="A0A9D2J7S2"/>
<comment type="caution">
    <text evidence="3">The sequence shown here is derived from an EMBL/GenBank/DDBJ whole genome shotgun (WGS) entry which is preliminary data.</text>
</comment>
<evidence type="ECO:0000256" key="1">
    <source>
        <dbReference type="SAM" id="Phobius"/>
    </source>
</evidence>
<reference evidence="3" key="1">
    <citation type="journal article" date="2021" name="PeerJ">
        <title>Extensive microbial diversity within the chicken gut microbiome revealed by metagenomics and culture.</title>
        <authorList>
            <person name="Gilroy R."/>
            <person name="Ravi A."/>
            <person name="Getino M."/>
            <person name="Pursley I."/>
            <person name="Horton D.L."/>
            <person name="Alikhan N.F."/>
            <person name="Baker D."/>
            <person name="Gharbi K."/>
            <person name="Hall N."/>
            <person name="Watson M."/>
            <person name="Adriaenssens E.M."/>
            <person name="Foster-Nyarko E."/>
            <person name="Jarju S."/>
            <person name="Secka A."/>
            <person name="Antonio M."/>
            <person name="Oren A."/>
            <person name="Chaudhuri R.R."/>
            <person name="La Ragione R."/>
            <person name="Hildebrand F."/>
            <person name="Pallen M.J."/>
        </authorList>
    </citation>
    <scope>NUCLEOTIDE SEQUENCE</scope>
    <source>
        <strain evidence="3">CHK179-28034</strain>
    </source>
</reference>
<dbReference type="Proteomes" id="UP000824049">
    <property type="component" value="Unassembled WGS sequence"/>
</dbReference>
<evidence type="ECO:0000313" key="4">
    <source>
        <dbReference type="Proteomes" id="UP000824049"/>
    </source>
</evidence>
<name>A0A9D2J7S2_9FIRM</name>
<keyword evidence="1" id="KW-1133">Transmembrane helix</keyword>
<reference evidence="3" key="2">
    <citation type="submission" date="2021-04" db="EMBL/GenBank/DDBJ databases">
        <authorList>
            <person name="Gilroy R."/>
        </authorList>
    </citation>
    <scope>NUCLEOTIDE SEQUENCE</scope>
    <source>
        <strain evidence="3">CHK179-28034</strain>
    </source>
</reference>